<dbReference type="NCBIfam" id="TIGR03011">
    <property type="entry name" value="sulf_tusB_dsrH"/>
    <property type="match status" value="1"/>
</dbReference>
<evidence type="ECO:0000313" key="2">
    <source>
        <dbReference type="Proteomes" id="UP001500392"/>
    </source>
</evidence>
<dbReference type="Gene3D" id="3.40.1260.10">
    <property type="entry name" value="DsrEFH-like"/>
    <property type="match status" value="1"/>
</dbReference>
<dbReference type="SUPFAM" id="SSF75169">
    <property type="entry name" value="DsrEFH-like"/>
    <property type="match status" value="1"/>
</dbReference>
<name>A0ABP7WBR5_9GAMM</name>
<organism evidence="1 2">
    <name type="scientific">Zhongshania borealis</name>
    <dbReference type="NCBI Taxonomy" id="889488"/>
    <lineage>
        <taxon>Bacteria</taxon>
        <taxon>Pseudomonadati</taxon>
        <taxon>Pseudomonadota</taxon>
        <taxon>Gammaproteobacteria</taxon>
        <taxon>Cellvibrionales</taxon>
        <taxon>Spongiibacteraceae</taxon>
        <taxon>Zhongshania</taxon>
    </lineage>
</organism>
<sequence>MSLHILNSPASLNRCRFSLNDGDAIILIENAVLLAASSLPLAHTNITTSALQDDLDRRGITPAPEINTVDYAGFVNLCAQHAHCLSW</sequence>
<protein>
    <recommendedName>
        <fullName evidence="3">Sulfurtransferase complex subunit TusB</fullName>
    </recommendedName>
</protein>
<accession>A0ABP7WBR5</accession>
<dbReference type="PANTHER" id="PTHR37526">
    <property type="entry name" value="PROTEIN TUSB"/>
    <property type="match status" value="1"/>
</dbReference>
<dbReference type="EMBL" id="BAABDM010000001">
    <property type="protein sequence ID" value="GAA4085545.1"/>
    <property type="molecule type" value="Genomic_DNA"/>
</dbReference>
<evidence type="ECO:0008006" key="3">
    <source>
        <dbReference type="Google" id="ProtNLM"/>
    </source>
</evidence>
<dbReference type="PANTHER" id="PTHR37526:SF1">
    <property type="entry name" value="PROTEIN TUSB"/>
    <property type="match status" value="1"/>
</dbReference>
<dbReference type="Pfam" id="PF04077">
    <property type="entry name" value="DsrH"/>
    <property type="match status" value="1"/>
</dbReference>
<dbReference type="InterPro" id="IPR027396">
    <property type="entry name" value="DsrEFH-like"/>
</dbReference>
<gene>
    <name evidence="1" type="ORF">GCM10022414_05400</name>
</gene>
<comment type="caution">
    <text evidence="1">The sequence shown here is derived from an EMBL/GenBank/DDBJ whole genome shotgun (WGS) entry which is preliminary data.</text>
</comment>
<evidence type="ECO:0000313" key="1">
    <source>
        <dbReference type="EMBL" id="GAA4085545.1"/>
    </source>
</evidence>
<keyword evidence="2" id="KW-1185">Reference proteome</keyword>
<dbReference type="InterPro" id="IPR007215">
    <property type="entry name" value="Sulphur_relay_TusB/DsrH"/>
</dbReference>
<dbReference type="RefSeq" id="WP_344932240.1">
    <property type="nucleotide sequence ID" value="NZ_BAABDM010000001.1"/>
</dbReference>
<reference evidence="2" key="1">
    <citation type="journal article" date="2019" name="Int. J. Syst. Evol. Microbiol.">
        <title>The Global Catalogue of Microorganisms (GCM) 10K type strain sequencing project: providing services to taxonomists for standard genome sequencing and annotation.</title>
        <authorList>
            <consortium name="The Broad Institute Genomics Platform"/>
            <consortium name="The Broad Institute Genome Sequencing Center for Infectious Disease"/>
            <person name="Wu L."/>
            <person name="Ma J."/>
        </authorList>
    </citation>
    <scope>NUCLEOTIDE SEQUENCE [LARGE SCALE GENOMIC DNA]</scope>
    <source>
        <strain evidence="2">JCM 17304</strain>
    </source>
</reference>
<proteinExistence type="predicted"/>
<dbReference type="Proteomes" id="UP001500392">
    <property type="component" value="Unassembled WGS sequence"/>
</dbReference>